<dbReference type="AlphaFoldDB" id="A0AB73T557"/>
<dbReference type="Gene3D" id="1.20.1510.10">
    <property type="entry name" value="Cation efflux protein transmembrane domain"/>
    <property type="match status" value="1"/>
</dbReference>
<feature type="domain" description="Cation efflux protein cytoplasmic" evidence="9">
    <location>
        <begin position="220"/>
        <end position="297"/>
    </location>
</feature>
<accession>A0AB73T557</accession>
<sequence>MKIKAGPENDSRKIAMRVSTVSIAGNVILSLFKLFAGVAANSGAMVSDAVHSASDVFSTVIVMIGIKFANKASDKEHQYGHERMECVAAVILAVILFGTGLGIGYRGAVKIFYDTGKELAVPGTLALAAAVISIAVKEAMYWYTRAAAKKIRSGALLADAWHHRSDALSSVGSFAGIFGARLGYPVLDPAASIVICVFILKAACGIFADAIGKMTDKACDDEIVEEIRDVILSQSGVLGIDQLKTRLFGARIYVDVEIRADGNETLKRAHETAEKVHGAIEEHFPDVKHCMVHVNPEENHAQDR</sequence>
<dbReference type="SUPFAM" id="SSF161111">
    <property type="entry name" value="Cation efflux protein transmembrane domain-like"/>
    <property type="match status" value="1"/>
</dbReference>
<keyword evidence="4 7" id="KW-0812">Transmembrane</keyword>
<dbReference type="PANTHER" id="PTHR43840">
    <property type="entry name" value="MITOCHONDRIAL METAL TRANSPORTER 1-RELATED"/>
    <property type="match status" value="1"/>
</dbReference>
<dbReference type="GO" id="GO:0016020">
    <property type="term" value="C:membrane"/>
    <property type="evidence" value="ECO:0007669"/>
    <property type="project" value="UniProtKB-SubCell"/>
</dbReference>
<dbReference type="GO" id="GO:0008324">
    <property type="term" value="F:monoatomic cation transmembrane transporter activity"/>
    <property type="evidence" value="ECO:0007669"/>
    <property type="project" value="InterPro"/>
</dbReference>
<dbReference type="InterPro" id="IPR050291">
    <property type="entry name" value="CDF_Transporter"/>
</dbReference>
<name>A0AB73T557_9FIRM</name>
<keyword evidence="6 7" id="KW-0472">Membrane</keyword>
<feature type="transmembrane region" description="Helical" evidence="7">
    <location>
        <begin position="86"/>
        <end position="105"/>
    </location>
</feature>
<dbReference type="InterPro" id="IPR027470">
    <property type="entry name" value="Cation_efflux_CTD"/>
</dbReference>
<evidence type="ECO:0000259" key="8">
    <source>
        <dbReference type="Pfam" id="PF01545"/>
    </source>
</evidence>
<dbReference type="Gene3D" id="3.30.70.1350">
    <property type="entry name" value="Cation efflux protein, cytoplasmic domain"/>
    <property type="match status" value="1"/>
</dbReference>
<dbReference type="EMBL" id="QGGY01000005">
    <property type="protein sequence ID" value="PWJ76276.1"/>
    <property type="molecule type" value="Genomic_DNA"/>
</dbReference>
<keyword evidence="11" id="KW-1185">Reference proteome</keyword>
<protein>
    <submittedName>
        <fullName evidence="10">Cation diffusion facilitator family transporter</fullName>
    </submittedName>
</protein>
<dbReference type="InterPro" id="IPR058533">
    <property type="entry name" value="Cation_efflux_TM"/>
</dbReference>
<evidence type="ECO:0000256" key="2">
    <source>
        <dbReference type="ARBA" id="ARBA00008114"/>
    </source>
</evidence>
<dbReference type="NCBIfam" id="TIGR01297">
    <property type="entry name" value="CDF"/>
    <property type="match status" value="1"/>
</dbReference>
<comment type="subcellular location">
    <subcellularLocation>
        <location evidence="1">Membrane</location>
        <topology evidence="1">Multi-pass membrane protein</topology>
    </subcellularLocation>
</comment>
<evidence type="ECO:0000256" key="5">
    <source>
        <dbReference type="ARBA" id="ARBA00022989"/>
    </source>
</evidence>
<evidence type="ECO:0000256" key="6">
    <source>
        <dbReference type="ARBA" id="ARBA00023136"/>
    </source>
</evidence>
<feature type="transmembrane region" description="Helical" evidence="7">
    <location>
        <begin position="125"/>
        <end position="144"/>
    </location>
</feature>
<evidence type="ECO:0000256" key="3">
    <source>
        <dbReference type="ARBA" id="ARBA00022448"/>
    </source>
</evidence>
<comment type="caution">
    <text evidence="10">The sequence shown here is derived from an EMBL/GenBank/DDBJ whole genome shotgun (WGS) entry which is preliminary data.</text>
</comment>
<evidence type="ECO:0000256" key="7">
    <source>
        <dbReference type="SAM" id="Phobius"/>
    </source>
</evidence>
<evidence type="ECO:0000259" key="9">
    <source>
        <dbReference type="Pfam" id="PF16916"/>
    </source>
</evidence>
<keyword evidence="5 7" id="KW-1133">Transmembrane helix</keyword>
<evidence type="ECO:0000313" key="10">
    <source>
        <dbReference type="EMBL" id="PWJ76276.1"/>
    </source>
</evidence>
<evidence type="ECO:0000313" key="11">
    <source>
        <dbReference type="Proteomes" id="UP000245412"/>
    </source>
</evidence>
<dbReference type="Pfam" id="PF16916">
    <property type="entry name" value="ZT_dimer"/>
    <property type="match status" value="1"/>
</dbReference>
<dbReference type="InterPro" id="IPR002524">
    <property type="entry name" value="Cation_efflux"/>
</dbReference>
<feature type="domain" description="Cation efflux protein transmembrane" evidence="8">
    <location>
        <begin position="20"/>
        <end position="211"/>
    </location>
</feature>
<dbReference type="Pfam" id="PF01545">
    <property type="entry name" value="Cation_efflux"/>
    <property type="match status" value="1"/>
</dbReference>
<dbReference type="Proteomes" id="UP000245412">
    <property type="component" value="Unassembled WGS sequence"/>
</dbReference>
<reference evidence="10 11" key="1">
    <citation type="submission" date="2018-05" db="EMBL/GenBank/DDBJ databases">
        <authorList>
            <person name="Goeker M."/>
            <person name="Huntemann M."/>
            <person name="Clum A."/>
            <person name="Pillay M."/>
            <person name="Palaniappan K."/>
            <person name="Varghese N."/>
            <person name="Mikhailova N."/>
            <person name="Stamatis D."/>
            <person name="Reddy T."/>
            <person name="Daum C."/>
            <person name="Shapiro N."/>
            <person name="Ivanova N."/>
            <person name="Kyrpides N."/>
            <person name="Woyke T."/>
        </authorList>
    </citation>
    <scope>NUCLEOTIDE SEQUENCE [LARGE SCALE GENOMIC DNA]</scope>
    <source>
        <strain evidence="10 11">DSM 26524</strain>
    </source>
</reference>
<organism evidence="10 11">
    <name type="scientific">Murimonas intestini</name>
    <dbReference type="NCBI Taxonomy" id="1337051"/>
    <lineage>
        <taxon>Bacteria</taxon>
        <taxon>Bacillati</taxon>
        <taxon>Bacillota</taxon>
        <taxon>Clostridia</taxon>
        <taxon>Lachnospirales</taxon>
        <taxon>Lachnospiraceae</taxon>
        <taxon>Murimonas</taxon>
    </lineage>
</organism>
<comment type="similarity">
    <text evidence="2">Belongs to the cation diffusion facilitator (CDF) transporter (TC 2.A.4) family.</text>
</comment>
<dbReference type="FunFam" id="1.20.1510.10:FF:000006">
    <property type="entry name" value="Divalent cation efflux transporter"/>
    <property type="match status" value="1"/>
</dbReference>
<feature type="transmembrane region" description="Helical" evidence="7">
    <location>
        <begin position="21"/>
        <end position="43"/>
    </location>
</feature>
<feature type="transmembrane region" description="Helical" evidence="7">
    <location>
        <begin position="49"/>
        <end position="66"/>
    </location>
</feature>
<evidence type="ECO:0000256" key="4">
    <source>
        <dbReference type="ARBA" id="ARBA00022692"/>
    </source>
</evidence>
<evidence type="ECO:0000256" key="1">
    <source>
        <dbReference type="ARBA" id="ARBA00004141"/>
    </source>
</evidence>
<dbReference type="SUPFAM" id="SSF160240">
    <property type="entry name" value="Cation efflux protein cytoplasmic domain-like"/>
    <property type="match status" value="1"/>
</dbReference>
<dbReference type="RefSeq" id="WP_257497625.1">
    <property type="nucleotide sequence ID" value="NZ_JANKBI010000003.1"/>
</dbReference>
<proteinExistence type="inferred from homology"/>
<dbReference type="InterPro" id="IPR036837">
    <property type="entry name" value="Cation_efflux_CTD_sf"/>
</dbReference>
<gene>
    <name evidence="10" type="ORF">C7383_105314</name>
</gene>
<keyword evidence="3" id="KW-0813">Transport</keyword>
<dbReference type="InterPro" id="IPR027469">
    <property type="entry name" value="Cation_efflux_TMD_sf"/>
</dbReference>
<dbReference type="PANTHER" id="PTHR43840:SF15">
    <property type="entry name" value="MITOCHONDRIAL METAL TRANSPORTER 1-RELATED"/>
    <property type="match status" value="1"/>
</dbReference>